<reference evidence="3 4" key="1">
    <citation type="submission" date="2017-06" db="EMBL/GenBank/DDBJ databases">
        <title>Neisseria chenwenguii sp. nov., isolated from the intestinal contents of Tibetan Plateau Pika in Yushu, Qinghai Province, China.</title>
        <authorList>
            <person name="Zhang G."/>
        </authorList>
    </citation>
    <scope>NUCLEOTIDE SEQUENCE [LARGE SCALE GENOMIC DNA]</scope>
    <source>
        <strain evidence="3 4">10023</strain>
    </source>
</reference>
<dbReference type="Proteomes" id="UP000198238">
    <property type="component" value="Chromosome"/>
</dbReference>
<dbReference type="GO" id="GO:0008168">
    <property type="term" value="F:methyltransferase activity"/>
    <property type="evidence" value="ECO:0007669"/>
    <property type="project" value="UniProtKB-KW"/>
</dbReference>
<dbReference type="CDD" id="cd02440">
    <property type="entry name" value="AdoMet_MTases"/>
    <property type="match status" value="1"/>
</dbReference>
<dbReference type="NCBIfam" id="TIGR00095">
    <property type="entry name" value="16S rRNA (guanine(966)-N(2))-methyltransferase RsmD"/>
    <property type="match status" value="1"/>
</dbReference>
<dbReference type="Gene3D" id="3.40.50.150">
    <property type="entry name" value="Vaccinia Virus protein VP39"/>
    <property type="match status" value="1"/>
</dbReference>
<dbReference type="PROSITE" id="PS00092">
    <property type="entry name" value="N6_MTASE"/>
    <property type="match status" value="1"/>
</dbReference>
<keyword evidence="1 3" id="KW-0489">Methyltransferase</keyword>
<dbReference type="Pfam" id="PF03602">
    <property type="entry name" value="Cons_hypoth95"/>
    <property type="match status" value="1"/>
</dbReference>
<dbReference type="GO" id="GO:0031167">
    <property type="term" value="P:rRNA methylation"/>
    <property type="evidence" value="ECO:0007669"/>
    <property type="project" value="InterPro"/>
</dbReference>
<evidence type="ECO:0000313" key="4">
    <source>
        <dbReference type="Proteomes" id="UP000198238"/>
    </source>
</evidence>
<dbReference type="PIRSF" id="PIRSF004553">
    <property type="entry name" value="CHP00095"/>
    <property type="match status" value="1"/>
</dbReference>
<dbReference type="GO" id="GO:0003676">
    <property type="term" value="F:nucleic acid binding"/>
    <property type="evidence" value="ECO:0007669"/>
    <property type="project" value="InterPro"/>
</dbReference>
<keyword evidence="4" id="KW-1185">Reference proteome</keyword>
<evidence type="ECO:0000256" key="2">
    <source>
        <dbReference type="ARBA" id="ARBA00022679"/>
    </source>
</evidence>
<dbReference type="KEGG" id="nei:BG910_05180"/>
<dbReference type="RefSeq" id="WP_089035923.1">
    <property type="nucleotide sequence ID" value="NZ_CP022278.1"/>
</dbReference>
<dbReference type="OrthoDB" id="9803017at2"/>
<accession>A0A220S154</accession>
<evidence type="ECO:0000256" key="1">
    <source>
        <dbReference type="ARBA" id="ARBA00022603"/>
    </source>
</evidence>
<dbReference type="PANTHER" id="PTHR43542">
    <property type="entry name" value="METHYLTRANSFERASE"/>
    <property type="match status" value="1"/>
</dbReference>
<dbReference type="InterPro" id="IPR029063">
    <property type="entry name" value="SAM-dependent_MTases_sf"/>
</dbReference>
<proteinExistence type="predicted"/>
<dbReference type="InterPro" id="IPR002052">
    <property type="entry name" value="DNA_methylase_N6_adenine_CS"/>
</dbReference>
<dbReference type="EMBL" id="CP022278">
    <property type="protein sequence ID" value="ASK27211.1"/>
    <property type="molecule type" value="Genomic_DNA"/>
</dbReference>
<organism evidence="3 4">
    <name type="scientific">Neisseria chenwenguii</name>
    <dbReference type="NCBI Taxonomy" id="1853278"/>
    <lineage>
        <taxon>Bacteria</taxon>
        <taxon>Pseudomonadati</taxon>
        <taxon>Pseudomonadota</taxon>
        <taxon>Betaproteobacteria</taxon>
        <taxon>Neisseriales</taxon>
        <taxon>Neisseriaceae</taxon>
        <taxon>Neisseria</taxon>
    </lineage>
</organism>
<name>A0A220S154_9NEIS</name>
<protein>
    <submittedName>
        <fullName evidence="3">16S rRNA (Guanine(966)-N(2))-methyltransferase RsmD</fullName>
    </submittedName>
</protein>
<dbReference type="AlphaFoldDB" id="A0A220S154"/>
<dbReference type="SUPFAM" id="SSF53335">
    <property type="entry name" value="S-adenosyl-L-methionine-dependent methyltransferases"/>
    <property type="match status" value="1"/>
</dbReference>
<gene>
    <name evidence="3" type="primary">rsmD</name>
    <name evidence="3" type="ORF">BG910_05180</name>
</gene>
<dbReference type="InterPro" id="IPR004398">
    <property type="entry name" value="RNA_MeTrfase_RsmD"/>
</dbReference>
<evidence type="ECO:0000313" key="3">
    <source>
        <dbReference type="EMBL" id="ASK27211.1"/>
    </source>
</evidence>
<keyword evidence="2 3" id="KW-0808">Transferase</keyword>
<dbReference type="PANTHER" id="PTHR43542:SF1">
    <property type="entry name" value="METHYLTRANSFERASE"/>
    <property type="match status" value="1"/>
</dbReference>
<sequence>MGKNSNTKRNNQVRIIGGTHRGRKIAFADAEGLRPTPDMVREKLFNWLGQNLTGQKVLDLFSGSGALGFEAASRHAQRVVMVENNRATLQTLRNGVRDLGLAQIETVGSDGLLYLKNHTEQFDVVFLDPPFAWWQWAELFQYLQARLADGAAVYIEAGALPETPAWLQPYRSGAVGKSRFELFVYTQVAE</sequence>